<proteinExistence type="predicted"/>
<reference evidence="2 3" key="1">
    <citation type="submission" date="2024-04" db="EMBL/GenBank/DDBJ databases">
        <title>Tritrichomonas musculus Genome.</title>
        <authorList>
            <person name="Alves-Ferreira E."/>
            <person name="Grigg M."/>
            <person name="Lorenzi H."/>
            <person name="Galac M."/>
        </authorList>
    </citation>
    <scope>NUCLEOTIDE SEQUENCE [LARGE SCALE GENOMIC DNA]</scope>
    <source>
        <strain evidence="2 3">EAF2021</strain>
    </source>
</reference>
<dbReference type="Proteomes" id="UP001470230">
    <property type="component" value="Unassembled WGS sequence"/>
</dbReference>
<keyword evidence="3" id="KW-1185">Reference proteome</keyword>
<feature type="compositionally biased region" description="Acidic residues" evidence="1">
    <location>
        <begin position="41"/>
        <end position="96"/>
    </location>
</feature>
<feature type="compositionally biased region" description="Basic residues" evidence="1">
    <location>
        <begin position="134"/>
        <end position="149"/>
    </location>
</feature>
<protein>
    <submittedName>
        <fullName evidence="2">Uncharacterized protein</fullName>
    </submittedName>
</protein>
<comment type="caution">
    <text evidence="2">The sequence shown here is derived from an EMBL/GenBank/DDBJ whole genome shotgun (WGS) entry which is preliminary data.</text>
</comment>
<gene>
    <name evidence="2" type="ORF">M9Y10_035973</name>
</gene>
<feature type="region of interest" description="Disordered" evidence="1">
    <location>
        <begin position="1"/>
        <end position="186"/>
    </location>
</feature>
<name>A0ABR2GWI8_9EUKA</name>
<sequence length="225" mass="25878">MQSLFVPGKFTARQYEESTDSEKENCQKEYNHSEQQNSDDHQEEEETHQVDDNQEEEDVQEVGDHQEEEDVQQANDCQEDEEMQQAEDCQEEEESRENDGQPAANELGQQEDEDAYKGDKSPQHGSASKAGESRKKHKKKLIKIRRQKVSKQDAAVQAFNSMISVPTTKPKKDDTVQPDPKQAEVNKPLSISILEKLEQKSEQESDQKAAIDNIEKKNILELYRE</sequence>
<dbReference type="EMBL" id="JAPFFF010000057">
    <property type="protein sequence ID" value="KAK8838026.1"/>
    <property type="molecule type" value="Genomic_DNA"/>
</dbReference>
<organism evidence="2 3">
    <name type="scientific">Tritrichomonas musculus</name>
    <dbReference type="NCBI Taxonomy" id="1915356"/>
    <lineage>
        <taxon>Eukaryota</taxon>
        <taxon>Metamonada</taxon>
        <taxon>Parabasalia</taxon>
        <taxon>Tritrichomonadida</taxon>
        <taxon>Tritrichomonadidae</taxon>
        <taxon>Tritrichomonas</taxon>
    </lineage>
</organism>
<feature type="compositionally biased region" description="Basic and acidic residues" evidence="1">
    <location>
        <begin position="14"/>
        <end position="32"/>
    </location>
</feature>
<accession>A0ABR2GWI8</accession>
<evidence type="ECO:0000313" key="2">
    <source>
        <dbReference type="EMBL" id="KAK8838026.1"/>
    </source>
</evidence>
<evidence type="ECO:0000313" key="3">
    <source>
        <dbReference type="Proteomes" id="UP001470230"/>
    </source>
</evidence>
<feature type="compositionally biased region" description="Polar residues" evidence="1">
    <location>
        <begin position="158"/>
        <end position="167"/>
    </location>
</feature>
<evidence type="ECO:0000256" key="1">
    <source>
        <dbReference type="SAM" id="MobiDB-lite"/>
    </source>
</evidence>